<protein>
    <submittedName>
        <fullName evidence="1">Uncharacterized protein</fullName>
    </submittedName>
</protein>
<dbReference type="Proteomes" id="UP000248198">
    <property type="component" value="Unassembled WGS sequence"/>
</dbReference>
<dbReference type="AlphaFoldDB" id="A0A318U8T3"/>
<organism evidence="1 2">
    <name type="scientific">Pedobacter nutrimenti</name>
    <dbReference type="NCBI Taxonomy" id="1241337"/>
    <lineage>
        <taxon>Bacteria</taxon>
        <taxon>Pseudomonadati</taxon>
        <taxon>Bacteroidota</taxon>
        <taxon>Sphingobacteriia</taxon>
        <taxon>Sphingobacteriales</taxon>
        <taxon>Sphingobacteriaceae</taxon>
        <taxon>Pedobacter</taxon>
    </lineage>
</organism>
<name>A0A318U8T3_9SPHI</name>
<proteinExistence type="predicted"/>
<sequence length="48" mass="5710">MELNFDDKEVDDIKRALIIAMQSSDHWSMTPLFDRIEKILEKIEAQMN</sequence>
<gene>
    <name evidence="1" type="ORF">B0O44_1123</name>
</gene>
<accession>A0A318U8T3</accession>
<reference evidence="1 2" key="1">
    <citation type="submission" date="2018-06" db="EMBL/GenBank/DDBJ databases">
        <title>Genomic Encyclopedia of Archaeal and Bacterial Type Strains, Phase II (KMG-II): from individual species to whole genera.</title>
        <authorList>
            <person name="Goeker M."/>
        </authorList>
    </citation>
    <scope>NUCLEOTIDE SEQUENCE [LARGE SCALE GENOMIC DNA]</scope>
    <source>
        <strain evidence="1 2">DSM 27372</strain>
    </source>
</reference>
<evidence type="ECO:0000313" key="2">
    <source>
        <dbReference type="Proteomes" id="UP000248198"/>
    </source>
</evidence>
<keyword evidence="2" id="KW-1185">Reference proteome</keyword>
<evidence type="ECO:0000313" key="1">
    <source>
        <dbReference type="EMBL" id="PYF68419.1"/>
    </source>
</evidence>
<dbReference type="EMBL" id="QKLU01000012">
    <property type="protein sequence ID" value="PYF68419.1"/>
    <property type="molecule type" value="Genomic_DNA"/>
</dbReference>
<comment type="caution">
    <text evidence="1">The sequence shown here is derived from an EMBL/GenBank/DDBJ whole genome shotgun (WGS) entry which is preliminary data.</text>
</comment>